<accession>A3I1S9</accession>
<dbReference type="SMART" id="SM00922">
    <property type="entry name" value="MR_MLE"/>
    <property type="match status" value="1"/>
</dbReference>
<dbReference type="OrthoDB" id="9766759at2"/>
<dbReference type="EMBL" id="CM001023">
    <property type="protein sequence ID" value="EAZ79745.1"/>
    <property type="molecule type" value="Genomic_DNA"/>
</dbReference>
<dbReference type="eggNOG" id="COG4948">
    <property type="taxonomic scope" value="Bacteria"/>
</dbReference>
<organism evidence="3 4">
    <name type="scientific">Algoriphagus machipongonensis</name>
    <dbReference type="NCBI Taxonomy" id="388413"/>
    <lineage>
        <taxon>Bacteria</taxon>
        <taxon>Pseudomonadati</taxon>
        <taxon>Bacteroidota</taxon>
        <taxon>Cytophagia</taxon>
        <taxon>Cytophagales</taxon>
        <taxon>Cyclobacteriaceae</taxon>
        <taxon>Algoriphagus</taxon>
    </lineage>
</organism>
<dbReference type="SFLD" id="SFLDG00180">
    <property type="entry name" value="muconate_cycloisomerase"/>
    <property type="match status" value="1"/>
</dbReference>
<dbReference type="Gene3D" id="3.20.20.120">
    <property type="entry name" value="Enolase-like C-terminal domain"/>
    <property type="match status" value="1"/>
</dbReference>
<dbReference type="AlphaFoldDB" id="A3I1S9"/>
<reference evidence="3 4" key="1">
    <citation type="journal article" date="2011" name="J. Bacteriol.">
        <title>Complete genome sequence of Algoriphagus sp. PR1, bacterial prey of a colony-forming choanoflagellate.</title>
        <authorList>
            <person name="Alegado R.A."/>
            <person name="Ferriera S."/>
            <person name="Nusbaum C."/>
            <person name="Young S.K."/>
            <person name="Zeng Q."/>
            <person name="Imamovic A."/>
            <person name="Fairclough S.R."/>
            <person name="King N."/>
        </authorList>
    </citation>
    <scope>NUCLEOTIDE SEQUENCE [LARGE SCALE GENOMIC DNA]</scope>
    <source>
        <strain evidence="3 4">PR1</strain>
    </source>
</reference>
<dbReference type="GO" id="GO:0046872">
    <property type="term" value="F:metal ion binding"/>
    <property type="evidence" value="ECO:0007669"/>
    <property type="project" value="UniProtKB-KW"/>
</dbReference>
<evidence type="ECO:0000313" key="3">
    <source>
        <dbReference type="EMBL" id="EAZ79745.1"/>
    </source>
</evidence>
<dbReference type="SFLD" id="SFLDF00009">
    <property type="entry name" value="o-succinylbenzoate_synthase"/>
    <property type="match status" value="1"/>
</dbReference>
<dbReference type="PROSITE" id="PS00909">
    <property type="entry name" value="MR_MLE_2"/>
    <property type="match status" value="1"/>
</dbReference>
<dbReference type="InterPro" id="IPR036849">
    <property type="entry name" value="Enolase-like_C_sf"/>
</dbReference>
<dbReference type="InterPro" id="IPR029065">
    <property type="entry name" value="Enolase_C-like"/>
</dbReference>
<dbReference type="SUPFAM" id="SSF54826">
    <property type="entry name" value="Enolase N-terminal domain-like"/>
    <property type="match status" value="1"/>
</dbReference>
<dbReference type="PANTHER" id="PTHR48073:SF2">
    <property type="entry name" value="O-SUCCINYLBENZOATE SYNTHASE"/>
    <property type="match status" value="1"/>
</dbReference>
<evidence type="ECO:0000259" key="2">
    <source>
        <dbReference type="SMART" id="SM00922"/>
    </source>
</evidence>
<name>A3I1S9_9BACT</name>
<dbReference type="CDD" id="cd03320">
    <property type="entry name" value="OSBS"/>
    <property type="match status" value="1"/>
</dbReference>
<dbReference type="Gene3D" id="3.30.390.10">
    <property type="entry name" value="Enolase-like, N-terminal domain"/>
    <property type="match status" value="1"/>
</dbReference>
<dbReference type="RefSeq" id="WP_008199956.1">
    <property type="nucleotide sequence ID" value="NZ_CM001023.1"/>
</dbReference>
<keyword evidence="4" id="KW-1185">Reference proteome</keyword>
<dbReference type="EMBL" id="AAXU02000001">
    <property type="protein sequence ID" value="EAZ79745.1"/>
    <property type="molecule type" value="Genomic_DNA"/>
</dbReference>
<dbReference type="InterPro" id="IPR018110">
    <property type="entry name" value="Mandel_Rmase/mucon_lact_enz_CS"/>
</dbReference>
<gene>
    <name evidence="3" type="ORF">ALPR1_08973</name>
</gene>
<proteinExistence type="predicted"/>
<sequence length="356" mass="40084">MKIQFDYIKRNLIFRFDAGTSRGVLKSKEVFWIKAFQKDKPEFIGWGEAAPLVKLSPDDRPDFEEILCAYLAKLSKLDWGRDELSILKAISEEVPFNLPSIRFAFETAVLDLLNGGIKRILKNDFFDHLKPLPINGLIWMGDEGFMKDQIDQKLEEGFACIKMKIGAIDFGQELELLQYIRSNYGPEEVTLRVDANGAFAPDEALGKLQRLSSLSLHSIEQPIVAGQVDAMAELCLQTPLPIALDEELIGVKEKGLLLDQIKPQFIILKPSLLGGIKEAREWIQEAEEREIGWWMTSALESNVGLNAITQLTSQYKPDLPQGLGTGKLFENNLASPLMVSSGQINYNPKIFWEQPS</sequence>
<evidence type="ECO:0000256" key="1">
    <source>
        <dbReference type="ARBA" id="ARBA00022723"/>
    </source>
</evidence>
<dbReference type="GO" id="GO:0009063">
    <property type="term" value="P:amino acid catabolic process"/>
    <property type="evidence" value="ECO:0007669"/>
    <property type="project" value="InterPro"/>
</dbReference>
<comment type="caution">
    <text evidence="3">The sequence shown here is derived from an EMBL/GenBank/DDBJ whole genome shotgun (WGS) entry which is preliminary data.</text>
</comment>
<dbReference type="HOGENOM" id="CLU_030273_0_0_10"/>
<dbReference type="SFLD" id="SFLDS00001">
    <property type="entry name" value="Enolase"/>
    <property type="match status" value="1"/>
</dbReference>
<dbReference type="SUPFAM" id="SSF51604">
    <property type="entry name" value="Enolase C-terminal domain-like"/>
    <property type="match status" value="1"/>
</dbReference>
<dbReference type="PANTHER" id="PTHR48073">
    <property type="entry name" value="O-SUCCINYLBENZOATE SYNTHASE-RELATED"/>
    <property type="match status" value="1"/>
</dbReference>
<dbReference type="STRING" id="388413.ALPR1_08973"/>
<feature type="domain" description="Mandelate racemase/muconate lactonizing enzyme C-terminal" evidence="2">
    <location>
        <begin position="143"/>
        <end position="241"/>
    </location>
</feature>
<dbReference type="InterPro" id="IPR013342">
    <property type="entry name" value="Mandelate_racemase_C"/>
</dbReference>
<dbReference type="GO" id="GO:0016854">
    <property type="term" value="F:racemase and epimerase activity"/>
    <property type="evidence" value="ECO:0007669"/>
    <property type="project" value="UniProtKB-ARBA"/>
</dbReference>
<dbReference type="Pfam" id="PF13378">
    <property type="entry name" value="MR_MLE_C"/>
    <property type="match status" value="1"/>
</dbReference>
<dbReference type="InterPro" id="IPR029017">
    <property type="entry name" value="Enolase-like_N"/>
</dbReference>
<keyword evidence="1" id="KW-0479">Metal-binding</keyword>
<evidence type="ECO:0000313" key="4">
    <source>
        <dbReference type="Proteomes" id="UP000003919"/>
    </source>
</evidence>
<dbReference type="Proteomes" id="UP000003919">
    <property type="component" value="Chromosome"/>
</dbReference>
<protein>
    <submittedName>
        <fullName evidence="3">Mandelate racemase/muconate lactonizing enzyme family protein</fullName>
    </submittedName>
</protein>